<comment type="caution">
    <text evidence="2">The sequence shown here is derived from an EMBL/GenBank/DDBJ whole genome shotgun (WGS) entry which is preliminary data.</text>
</comment>
<gene>
    <name evidence="3" type="ORF">GRG538_LOCUS11865</name>
    <name evidence="5" type="ORF">HFQ381_LOCUS27459</name>
    <name evidence="6" type="ORF">QYT958_LOCUS8239</name>
    <name evidence="2" type="ORF">TIS948_LOCUS17515</name>
    <name evidence="4" type="ORF">UJA718_LOCUS12941</name>
</gene>
<dbReference type="EMBL" id="CAJNXB010002996">
    <property type="protein sequence ID" value="CAF3290639.1"/>
    <property type="molecule type" value="Genomic_DNA"/>
</dbReference>
<proteinExistence type="predicted"/>
<dbReference type="OrthoDB" id="10047085at2759"/>
<dbReference type="PRINTS" id="PR00195">
    <property type="entry name" value="DYNAMIN"/>
</dbReference>
<evidence type="ECO:0000259" key="1">
    <source>
        <dbReference type="Pfam" id="PF00350"/>
    </source>
</evidence>
<evidence type="ECO:0000313" key="3">
    <source>
        <dbReference type="EMBL" id="CAF3422121.1"/>
    </source>
</evidence>
<protein>
    <recommendedName>
        <fullName evidence="1">Dynamin N-terminal domain-containing protein</fullName>
    </recommendedName>
</protein>
<dbReference type="Pfam" id="PF00350">
    <property type="entry name" value="Dynamin_N"/>
    <property type="match status" value="1"/>
</dbReference>
<dbReference type="InterPro" id="IPR022812">
    <property type="entry name" value="Dynamin"/>
</dbReference>
<accession>A0A817SA07</accession>
<dbReference type="EMBL" id="CAJNYT010001621">
    <property type="protein sequence ID" value="CAF3422121.1"/>
    <property type="molecule type" value="Genomic_DNA"/>
</dbReference>
<evidence type="ECO:0000313" key="6">
    <source>
        <dbReference type="EMBL" id="CAF4550076.1"/>
    </source>
</evidence>
<keyword evidence="8" id="KW-1185">Reference proteome</keyword>
<name>A0A817SA07_9BILA</name>
<dbReference type="Proteomes" id="UP000663873">
    <property type="component" value="Unassembled WGS sequence"/>
</dbReference>
<sequence>MDADFESPFMSKMSFLAYRKLREVVDKHDIPIDAPRIVFVGETSTGKSMLVQNFLGFPCTFSQAGVATRCPVAYQLRYNPDVPEYRVIKPSGITPQMLAGRLRDHMKNIEQESKFSKDPYEIELESSFYPDLEILDVPGLIAGNESEDRDAVEKSKLLQL</sequence>
<dbReference type="Proteomes" id="UP000663848">
    <property type="component" value="Unassembled WGS sequence"/>
</dbReference>
<evidence type="ECO:0000313" key="4">
    <source>
        <dbReference type="EMBL" id="CAF4305856.1"/>
    </source>
</evidence>
<dbReference type="AlphaFoldDB" id="A0A817SA07"/>
<evidence type="ECO:0000313" key="7">
    <source>
        <dbReference type="Proteomes" id="UP000663825"/>
    </source>
</evidence>
<dbReference type="EMBL" id="CAJOBP010001713">
    <property type="protein sequence ID" value="CAF4305856.1"/>
    <property type="molecule type" value="Genomic_DNA"/>
</dbReference>
<evidence type="ECO:0000313" key="5">
    <source>
        <dbReference type="EMBL" id="CAF4496744.1"/>
    </source>
</evidence>
<dbReference type="Proteomes" id="UP000663872">
    <property type="component" value="Unassembled WGS sequence"/>
</dbReference>
<reference evidence="2" key="1">
    <citation type="submission" date="2021-02" db="EMBL/GenBank/DDBJ databases">
        <authorList>
            <person name="Nowell W R."/>
        </authorList>
    </citation>
    <scope>NUCLEOTIDE SEQUENCE</scope>
</reference>
<evidence type="ECO:0000313" key="8">
    <source>
        <dbReference type="Proteomes" id="UP000663873"/>
    </source>
</evidence>
<dbReference type="InterPro" id="IPR027417">
    <property type="entry name" value="P-loop_NTPase"/>
</dbReference>
<dbReference type="SUPFAM" id="SSF52540">
    <property type="entry name" value="P-loop containing nucleoside triphosphate hydrolases"/>
    <property type="match status" value="1"/>
</dbReference>
<dbReference type="Proteomes" id="UP000663825">
    <property type="component" value="Unassembled WGS sequence"/>
</dbReference>
<dbReference type="EMBL" id="CAJOBR010000819">
    <property type="protein sequence ID" value="CAF4550076.1"/>
    <property type="molecule type" value="Genomic_DNA"/>
</dbReference>
<dbReference type="InterPro" id="IPR045063">
    <property type="entry name" value="Dynamin_N"/>
</dbReference>
<feature type="domain" description="Dynamin N-terminal" evidence="1">
    <location>
        <begin position="37"/>
        <end position="148"/>
    </location>
</feature>
<evidence type="ECO:0000313" key="2">
    <source>
        <dbReference type="EMBL" id="CAF3290639.1"/>
    </source>
</evidence>
<organism evidence="2 7">
    <name type="scientific">Rotaria socialis</name>
    <dbReference type="NCBI Taxonomy" id="392032"/>
    <lineage>
        <taxon>Eukaryota</taxon>
        <taxon>Metazoa</taxon>
        <taxon>Spiralia</taxon>
        <taxon>Gnathifera</taxon>
        <taxon>Rotifera</taxon>
        <taxon>Eurotatoria</taxon>
        <taxon>Bdelloidea</taxon>
        <taxon>Philodinida</taxon>
        <taxon>Philodinidae</taxon>
        <taxon>Rotaria</taxon>
    </lineage>
</organism>
<dbReference type="Proteomes" id="UP000663851">
    <property type="component" value="Unassembled WGS sequence"/>
</dbReference>
<dbReference type="EMBL" id="CAJOBO010003567">
    <property type="protein sequence ID" value="CAF4496744.1"/>
    <property type="molecule type" value="Genomic_DNA"/>
</dbReference>
<dbReference type="Gene3D" id="3.40.50.300">
    <property type="entry name" value="P-loop containing nucleotide triphosphate hydrolases"/>
    <property type="match status" value="1"/>
</dbReference>